<gene>
    <name evidence="1" type="ORF">PDIG_54930</name>
</gene>
<keyword evidence="2" id="KW-1185">Reference proteome</keyword>
<protein>
    <submittedName>
        <fullName evidence="1">Uncharacterized protein</fullName>
    </submittedName>
</protein>
<comment type="caution">
    <text evidence="1">The sequence shown here is derived from an EMBL/GenBank/DDBJ whole genome shotgun (WGS) entry which is preliminary data.</text>
</comment>
<dbReference type="Proteomes" id="UP000009882">
    <property type="component" value="Unassembled WGS sequence"/>
</dbReference>
<evidence type="ECO:0000313" key="1">
    <source>
        <dbReference type="EMBL" id="EKV10762.1"/>
    </source>
</evidence>
<dbReference type="EMBL" id="AKCT01000218">
    <property type="protein sequence ID" value="EKV10762.1"/>
    <property type="molecule type" value="Genomic_DNA"/>
</dbReference>
<sequence>MRSCGKSRSPPGFNYPVAQASEVAIAVEINWQQRCGVSLIIVNAISKRLYGMLGDGKRDVWGRGRSFRCDGESGYFQGRGSQRKRV</sequence>
<reference evidence="2" key="1">
    <citation type="journal article" date="2012" name="BMC Genomics">
        <title>Genome sequence of the necrotrophic fungus Penicillium digitatum, the main postharvest pathogen of citrus.</title>
        <authorList>
            <person name="Marcet-Houben M."/>
            <person name="Ballester A.-R."/>
            <person name="de la Fuente B."/>
            <person name="Harries E."/>
            <person name="Marcos J.F."/>
            <person name="Gonzalez-Candelas L."/>
            <person name="Gabaldon T."/>
        </authorList>
    </citation>
    <scope>NUCLEOTIDE SEQUENCE [LARGE SCALE GENOMIC DNA]</scope>
    <source>
        <strain evidence="2">PHI26 / CECT 20796</strain>
    </source>
</reference>
<dbReference type="OrthoDB" id="4367784at2759"/>
<dbReference type="HOGENOM" id="CLU_2498552_0_0_1"/>
<dbReference type="AlphaFoldDB" id="K9FQU7"/>
<evidence type="ECO:0000313" key="2">
    <source>
        <dbReference type="Proteomes" id="UP000009882"/>
    </source>
</evidence>
<proteinExistence type="predicted"/>
<organism evidence="1 2">
    <name type="scientific">Penicillium digitatum (strain PHI26 / CECT 20796)</name>
    <name type="common">Green mold</name>
    <dbReference type="NCBI Taxonomy" id="1170229"/>
    <lineage>
        <taxon>Eukaryota</taxon>
        <taxon>Fungi</taxon>
        <taxon>Dikarya</taxon>
        <taxon>Ascomycota</taxon>
        <taxon>Pezizomycotina</taxon>
        <taxon>Eurotiomycetes</taxon>
        <taxon>Eurotiomycetidae</taxon>
        <taxon>Eurotiales</taxon>
        <taxon>Aspergillaceae</taxon>
        <taxon>Penicillium</taxon>
    </lineage>
</organism>
<accession>K9FQU7</accession>
<dbReference type="InParanoid" id="K9FQU7"/>
<name>K9FQU7_PEND2</name>